<dbReference type="PANTHER" id="PTHR23513:SF6">
    <property type="entry name" value="MAJOR FACILITATOR SUPERFAMILY ASSOCIATED DOMAIN-CONTAINING PROTEIN"/>
    <property type="match status" value="1"/>
</dbReference>
<feature type="transmembrane region" description="Helical" evidence="7">
    <location>
        <begin position="169"/>
        <end position="187"/>
    </location>
</feature>
<keyword evidence="2" id="KW-0813">Transport</keyword>
<keyword evidence="6 7" id="KW-0472">Membrane</keyword>
<keyword evidence="4 7" id="KW-0812">Transmembrane</keyword>
<evidence type="ECO:0000256" key="5">
    <source>
        <dbReference type="ARBA" id="ARBA00022989"/>
    </source>
</evidence>
<organism evidence="9 10">
    <name type="scientific">Evansella alkalicola</name>
    <dbReference type="NCBI Taxonomy" id="745819"/>
    <lineage>
        <taxon>Bacteria</taxon>
        <taxon>Bacillati</taxon>
        <taxon>Bacillota</taxon>
        <taxon>Bacilli</taxon>
        <taxon>Bacillales</taxon>
        <taxon>Bacillaceae</taxon>
        <taxon>Evansella</taxon>
    </lineage>
</organism>
<dbReference type="InterPro" id="IPR011701">
    <property type="entry name" value="MFS"/>
</dbReference>
<evidence type="ECO:0000256" key="7">
    <source>
        <dbReference type="SAM" id="Phobius"/>
    </source>
</evidence>
<dbReference type="Pfam" id="PF07690">
    <property type="entry name" value="MFS_1"/>
    <property type="match status" value="1"/>
</dbReference>
<dbReference type="CDD" id="cd06173">
    <property type="entry name" value="MFS_MefA_like"/>
    <property type="match status" value="1"/>
</dbReference>
<dbReference type="EMBL" id="JAHQCR010000045">
    <property type="protein sequence ID" value="MBU9721933.1"/>
    <property type="molecule type" value="Genomic_DNA"/>
</dbReference>
<feature type="transmembrane region" description="Helical" evidence="7">
    <location>
        <begin position="349"/>
        <end position="371"/>
    </location>
</feature>
<comment type="caution">
    <text evidence="9">The sequence shown here is derived from an EMBL/GenBank/DDBJ whole genome shotgun (WGS) entry which is preliminary data.</text>
</comment>
<dbReference type="Proteomes" id="UP000790580">
    <property type="component" value="Unassembled WGS sequence"/>
</dbReference>
<evidence type="ECO:0000259" key="8">
    <source>
        <dbReference type="PROSITE" id="PS50850"/>
    </source>
</evidence>
<evidence type="ECO:0000256" key="6">
    <source>
        <dbReference type="ARBA" id="ARBA00023136"/>
    </source>
</evidence>
<dbReference type="InterPro" id="IPR020846">
    <property type="entry name" value="MFS_dom"/>
</dbReference>
<feature type="transmembrane region" description="Helical" evidence="7">
    <location>
        <begin position="223"/>
        <end position="241"/>
    </location>
</feature>
<evidence type="ECO:0000256" key="1">
    <source>
        <dbReference type="ARBA" id="ARBA00004651"/>
    </source>
</evidence>
<feature type="domain" description="Major facilitator superfamily (MFS) profile" evidence="8">
    <location>
        <begin position="12"/>
        <end position="401"/>
    </location>
</feature>
<dbReference type="PANTHER" id="PTHR23513">
    <property type="entry name" value="INTEGRAL MEMBRANE EFFLUX PROTEIN-RELATED"/>
    <property type="match status" value="1"/>
</dbReference>
<evidence type="ECO:0000256" key="4">
    <source>
        <dbReference type="ARBA" id="ARBA00022692"/>
    </source>
</evidence>
<keyword evidence="10" id="KW-1185">Reference proteome</keyword>
<feature type="transmembrane region" description="Helical" evidence="7">
    <location>
        <begin position="78"/>
        <end position="97"/>
    </location>
</feature>
<reference evidence="9 10" key="1">
    <citation type="submission" date="2021-06" db="EMBL/GenBank/DDBJ databases">
        <title>Bacillus sp. RD4P76, an endophyte from a halophyte.</title>
        <authorList>
            <person name="Sun J.-Q."/>
        </authorList>
    </citation>
    <scope>NUCLEOTIDE SEQUENCE [LARGE SCALE GENOMIC DNA]</scope>
    <source>
        <strain evidence="9 10">JCM 17098</strain>
    </source>
</reference>
<evidence type="ECO:0000256" key="3">
    <source>
        <dbReference type="ARBA" id="ARBA00022475"/>
    </source>
</evidence>
<dbReference type="InterPro" id="IPR036259">
    <property type="entry name" value="MFS_trans_sf"/>
</dbReference>
<feature type="transmembrane region" description="Helical" evidence="7">
    <location>
        <begin position="138"/>
        <end position="163"/>
    </location>
</feature>
<comment type="subcellular location">
    <subcellularLocation>
        <location evidence="1">Cell membrane</location>
        <topology evidence="1">Multi-pass membrane protein</topology>
    </subcellularLocation>
</comment>
<feature type="transmembrane region" description="Helical" evidence="7">
    <location>
        <begin position="314"/>
        <end position="337"/>
    </location>
</feature>
<accession>A0ABS6JTM2</accession>
<keyword evidence="5 7" id="KW-1133">Transmembrane helix</keyword>
<name>A0ABS6JTM2_9BACI</name>
<feature type="transmembrane region" description="Helical" evidence="7">
    <location>
        <begin position="45"/>
        <end position="66"/>
    </location>
</feature>
<protein>
    <submittedName>
        <fullName evidence="9">MFS transporter</fullName>
    </submittedName>
</protein>
<feature type="transmembrane region" description="Helical" evidence="7">
    <location>
        <begin position="12"/>
        <end position="39"/>
    </location>
</feature>
<proteinExistence type="predicted"/>
<feature type="transmembrane region" description="Helical" evidence="7">
    <location>
        <begin position="377"/>
        <end position="400"/>
    </location>
</feature>
<dbReference type="Gene3D" id="1.20.1250.20">
    <property type="entry name" value="MFS general substrate transporter like domains"/>
    <property type="match status" value="1"/>
</dbReference>
<dbReference type="SUPFAM" id="SSF103473">
    <property type="entry name" value="MFS general substrate transporter"/>
    <property type="match status" value="1"/>
</dbReference>
<evidence type="ECO:0000256" key="2">
    <source>
        <dbReference type="ARBA" id="ARBA00022448"/>
    </source>
</evidence>
<feature type="transmembrane region" description="Helical" evidence="7">
    <location>
        <begin position="261"/>
        <end position="283"/>
    </location>
</feature>
<evidence type="ECO:0000313" key="9">
    <source>
        <dbReference type="EMBL" id="MBU9721933.1"/>
    </source>
</evidence>
<keyword evidence="3" id="KW-1003">Cell membrane</keyword>
<feature type="transmembrane region" description="Helical" evidence="7">
    <location>
        <begin position="103"/>
        <end position="126"/>
    </location>
</feature>
<evidence type="ECO:0000313" key="10">
    <source>
        <dbReference type="Proteomes" id="UP000790580"/>
    </source>
</evidence>
<dbReference type="PROSITE" id="PS50850">
    <property type="entry name" value="MFS"/>
    <property type="match status" value="1"/>
</dbReference>
<feature type="transmembrane region" description="Helical" evidence="7">
    <location>
        <begin position="290"/>
        <end position="308"/>
    </location>
</feature>
<gene>
    <name evidence="9" type="ORF">KS407_10850</name>
</gene>
<sequence length="421" mass="46256">MKLKHTVESWKYPSILLLGIGVSNLGAWVYLIALNLIVFEMTGSPLAVAVLYILIPLATMFTNFWCGSLIDRLNKRNLMISLDIFRALCLFLVPWILDASLMLLYIIVFLINMATSMFSPTSLVYITKLIPTEQRKKFNSLISLIDSGAFLLGPALAGVLFIVGTPERGILINAAALFLSGLITLLMPNLEKQSLVINNGEKLSMTLLKKDFQIVMNFSRKSVYIMLIYFLFSSVFVMTAAVDSLEATFAKEILSLSDSDYGFLVSIAGAGVIVGAVINTLFVKKISISLMIGLGSTFLSIGYIIYAFSNTFSIAALGFFILAFFLAFANTGFLTFFQNNIPVDVMGRIESFYGLVEATLIIITTGIIALLAQVISIQFAVIAGALVMLLISVVLCTLNLKPSKSKFYQLTSLEKLEENKI</sequence>
<dbReference type="RefSeq" id="WP_088076100.1">
    <property type="nucleotide sequence ID" value="NZ_JAHQCR010000045.1"/>
</dbReference>